<reference evidence="4" key="1">
    <citation type="journal article" date="2020" name="Stud. Mycol.">
        <title>101 Dothideomycetes genomes: a test case for predicting lifestyles and emergence of pathogens.</title>
        <authorList>
            <person name="Haridas S."/>
            <person name="Albert R."/>
            <person name="Binder M."/>
            <person name="Bloem J."/>
            <person name="Labutti K."/>
            <person name="Salamov A."/>
            <person name="Andreopoulos B."/>
            <person name="Baker S."/>
            <person name="Barry K."/>
            <person name="Bills G."/>
            <person name="Bluhm B."/>
            <person name="Cannon C."/>
            <person name="Castanera R."/>
            <person name="Culley D."/>
            <person name="Daum C."/>
            <person name="Ezra D."/>
            <person name="Gonzalez J."/>
            <person name="Henrissat B."/>
            <person name="Kuo A."/>
            <person name="Liang C."/>
            <person name="Lipzen A."/>
            <person name="Lutzoni F."/>
            <person name="Magnuson J."/>
            <person name="Mondo S."/>
            <person name="Nolan M."/>
            <person name="Ohm R."/>
            <person name="Pangilinan J."/>
            <person name="Park H.-J."/>
            <person name="Ramirez L."/>
            <person name="Alfaro M."/>
            <person name="Sun H."/>
            <person name="Tritt A."/>
            <person name="Yoshinaga Y."/>
            <person name="Zwiers L.-H."/>
            <person name="Turgeon B."/>
            <person name="Goodwin S."/>
            <person name="Spatafora J."/>
            <person name="Crous P."/>
            <person name="Grigoriev I."/>
        </authorList>
    </citation>
    <scope>NUCLEOTIDE SEQUENCE</scope>
    <source>
        <strain evidence="4">ATCC 36951</strain>
    </source>
</reference>
<organism evidence="4 5">
    <name type="scientific">Zasmidium cellare ATCC 36951</name>
    <dbReference type="NCBI Taxonomy" id="1080233"/>
    <lineage>
        <taxon>Eukaryota</taxon>
        <taxon>Fungi</taxon>
        <taxon>Dikarya</taxon>
        <taxon>Ascomycota</taxon>
        <taxon>Pezizomycotina</taxon>
        <taxon>Dothideomycetes</taxon>
        <taxon>Dothideomycetidae</taxon>
        <taxon>Mycosphaerellales</taxon>
        <taxon>Mycosphaerellaceae</taxon>
        <taxon>Zasmidium</taxon>
    </lineage>
</organism>
<feature type="region of interest" description="Disordered" evidence="1">
    <location>
        <begin position="80"/>
        <end position="99"/>
    </location>
</feature>
<proteinExistence type="predicted"/>
<feature type="domain" description="DUF7820" evidence="3">
    <location>
        <begin position="161"/>
        <end position="277"/>
    </location>
</feature>
<feature type="compositionally biased region" description="Low complexity" evidence="1">
    <location>
        <begin position="313"/>
        <end position="360"/>
    </location>
</feature>
<dbReference type="Pfam" id="PF25130">
    <property type="entry name" value="DUF7820"/>
    <property type="match status" value="2"/>
</dbReference>
<dbReference type="PANTHER" id="PTHR42078:SF1">
    <property type="entry name" value="GLUCAN 1, 4-ALPHA-GLUCOSIDASE"/>
    <property type="match status" value="1"/>
</dbReference>
<evidence type="ECO:0000256" key="1">
    <source>
        <dbReference type="SAM" id="MobiDB-lite"/>
    </source>
</evidence>
<feature type="region of interest" description="Disordered" evidence="1">
    <location>
        <begin position="313"/>
        <end position="364"/>
    </location>
</feature>
<keyword evidence="2" id="KW-1133">Transmembrane helix</keyword>
<dbReference type="Proteomes" id="UP000799537">
    <property type="component" value="Unassembled WGS sequence"/>
</dbReference>
<evidence type="ECO:0000313" key="4">
    <source>
        <dbReference type="EMBL" id="KAF2165126.1"/>
    </source>
</evidence>
<evidence type="ECO:0000313" key="5">
    <source>
        <dbReference type="Proteomes" id="UP000799537"/>
    </source>
</evidence>
<dbReference type="AlphaFoldDB" id="A0A6A6CI86"/>
<dbReference type="PANTHER" id="PTHR42078">
    <property type="entry name" value="GLUCAN 1, 4-ALPHA-GLUCOSIDASE"/>
    <property type="match status" value="1"/>
</dbReference>
<evidence type="ECO:0000256" key="2">
    <source>
        <dbReference type="SAM" id="Phobius"/>
    </source>
</evidence>
<keyword evidence="2" id="KW-0812">Transmembrane</keyword>
<name>A0A6A6CI86_ZASCE</name>
<protein>
    <recommendedName>
        <fullName evidence="3">DUF7820 domain-containing protein</fullName>
    </recommendedName>
</protein>
<dbReference type="InterPro" id="IPR056722">
    <property type="entry name" value="DUF7820"/>
</dbReference>
<feature type="transmembrane region" description="Helical" evidence="2">
    <location>
        <begin position="115"/>
        <end position="141"/>
    </location>
</feature>
<dbReference type="RefSeq" id="XP_033666015.1">
    <property type="nucleotide sequence ID" value="XM_033813162.1"/>
</dbReference>
<keyword evidence="2" id="KW-0472">Membrane</keyword>
<gene>
    <name evidence="4" type="ORF">M409DRAFT_56016</name>
</gene>
<evidence type="ECO:0000259" key="3">
    <source>
        <dbReference type="Pfam" id="PF25130"/>
    </source>
</evidence>
<feature type="domain" description="DUF7820" evidence="3">
    <location>
        <begin position="279"/>
        <end position="422"/>
    </location>
</feature>
<accession>A0A6A6CI86</accession>
<sequence length="435" mass="46146">MNSKLSPGKLQSNNSYAWHDLSSSAPEVLADPVDKEYIASSGKEVAPSAEKQVASDDGIQVAPGLAPEVLSEVNLPEAIDQEDEKEAVNPDPDYSLGLEEKPIPSRAQWRRDHKVVLLLSAGTILLLVIAVALGAGLGVALNRKSENNSSASTVQSTNGVTLYDASQIASPTSTSLPTGTGALALSAARESAATCLTQRDQQVAWDCNLTPDSRLAIDIQQSSLSGSSLGAQVVYASDYTGIQYGAQAPYMNTTLGQFLTVIDNNDPEYGAAFYFQQTRGETASPGERLWLCVFNETLLEGFIYLNQSAHPASSTSSSSSTSAPATTSSHLQGQTAALTSSDSSNTASATPTPTTTRPNPWDSLPTFSRVVKLEERRIANNSVQPWCQKYQILDGGSANWVGDENGEPIIVRLEEDDSNTSGQGCRCQWMSGDGS</sequence>
<dbReference type="GeneID" id="54566434"/>
<dbReference type="OrthoDB" id="5384459at2759"/>
<keyword evidence="5" id="KW-1185">Reference proteome</keyword>
<dbReference type="EMBL" id="ML993601">
    <property type="protein sequence ID" value="KAF2165126.1"/>
    <property type="molecule type" value="Genomic_DNA"/>
</dbReference>